<gene>
    <name evidence="1" type="ORF">CU103_07480</name>
</gene>
<dbReference type="OrthoDB" id="8454379at2"/>
<dbReference type="Proteomes" id="UP000241764">
    <property type="component" value="Unassembled WGS sequence"/>
</dbReference>
<evidence type="ECO:0000313" key="1">
    <source>
        <dbReference type="EMBL" id="PSH66388.1"/>
    </source>
</evidence>
<reference evidence="2" key="1">
    <citation type="submission" date="2017-11" db="EMBL/GenBank/DDBJ databases">
        <authorList>
            <person name="Kuznetsova I."/>
            <person name="Sazanova A."/>
            <person name="Chirak E."/>
            <person name="Safronova V."/>
            <person name="Willems A."/>
        </authorList>
    </citation>
    <scope>NUCLEOTIDE SEQUENCE [LARGE SCALE GENOMIC DNA]</scope>
    <source>
        <strain evidence="2">CCBAU 03422</strain>
    </source>
</reference>
<dbReference type="EMBL" id="PGGM01000002">
    <property type="protein sequence ID" value="PSH66388.1"/>
    <property type="molecule type" value="Genomic_DNA"/>
</dbReference>
<organism evidence="1 2">
    <name type="scientific">Phyllobacterium sophorae</name>
    <dbReference type="NCBI Taxonomy" id="1520277"/>
    <lineage>
        <taxon>Bacteria</taxon>
        <taxon>Pseudomonadati</taxon>
        <taxon>Pseudomonadota</taxon>
        <taxon>Alphaproteobacteria</taxon>
        <taxon>Hyphomicrobiales</taxon>
        <taxon>Phyllobacteriaceae</taxon>
        <taxon>Phyllobacterium</taxon>
    </lineage>
</organism>
<accession>A0A2P7BIX6</accession>
<sequence>MILGHNPIAWALAVTQLTAAPAGVPRNPERPMNPSSCKEALDRVEEAAEGSPLISSERNKMLLREAIKKAKQQCLTSPPK</sequence>
<keyword evidence="2" id="KW-1185">Reference proteome</keyword>
<evidence type="ECO:0000313" key="2">
    <source>
        <dbReference type="Proteomes" id="UP000241764"/>
    </source>
</evidence>
<name>A0A2P7BIX6_9HYPH</name>
<proteinExistence type="predicted"/>
<protein>
    <submittedName>
        <fullName evidence="1">Uncharacterized protein</fullName>
    </submittedName>
</protein>
<dbReference type="RefSeq" id="WP_106663235.1">
    <property type="nucleotide sequence ID" value="NZ_PGGM01000002.1"/>
</dbReference>
<dbReference type="AlphaFoldDB" id="A0A2P7BIX6"/>
<comment type="caution">
    <text evidence="1">The sequence shown here is derived from an EMBL/GenBank/DDBJ whole genome shotgun (WGS) entry which is preliminary data.</text>
</comment>